<reference evidence="3" key="1">
    <citation type="journal article" date="2019" name="Int. J. Syst. Evol. Microbiol.">
        <title>The Global Catalogue of Microorganisms (GCM) 10K type strain sequencing project: providing services to taxonomists for standard genome sequencing and annotation.</title>
        <authorList>
            <consortium name="The Broad Institute Genomics Platform"/>
            <consortium name="The Broad Institute Genome Sequencing Center for Infectious Disease"/>
            <person name="Wu L."/>
            <person name="Ma J."/>
        </authorList>
    </citation>
    <scope>NUCLEOTIDE SEQUENCE [LARGE SCALE GENOMIC DNA]</scope>
    <source>
        <strain evidence="3">CCUG 55131</strain>
    </source>
</reference>
<dbReference type="InterPro" id="IPR010982">
    <property type="entry name" value="Lambda_DNA-bd_dom_sf"/>
</dbReference>
<dbReference type="EMBL" id="JBHUIX010000004">
    <property type="protein sequence ID" value="MFD2173371.1"/>
    <property type="molecule type" value="Genomic_DNA"/>
</dbReference>
<dbReference type="Proteomes" id="UP001597413">
    <property type="component" value="Unassembled WGS sequence"/>
</dbReference>
<dbReference type="InterPro" id="IPR001387">
    <property type="entry name" value="Cro/C1-type_HTH"/>
</dbReference>
<proteinExistence type="predicted"/>
<feature type="domain" description="HTH cro/C1-type" evidence="1">
    <location>
        <begin position="41"/>
        <end position="90"/>
    </location>
</feature>
<dbReference type="Gene3D" id="1.10.260.40">
    <property type="entry name" value="lambda repressor-like DNA-binding domains"/>
    <property type="match status" value="1"/>
</dbReference>
<accession>A0ABW5A783</accession>
<dbReference type="CDD" id="cd00093">
    <property type="entry name" value="HTH_XRE"/>
    <property type="match status" value="1"/>
</dbReference>
<evidence type="ECO:0000313" key="2">
    <source>
        <dbReference type="EMBL" id="MFD2173371.1"/>
    </source>
</evidence>
<evidence type="ECO:0000313" key="3">
    <source>
        <dbReference type="Proteomes" id="UP001597413"/>
    </source>
</evidence>
<organism evidence="2 3">
    <name type="scientific">Rhodobacter lacus</name>
    <dbReference type="NCBI Taxonomy" id="1641972"/>
    <lineage>
        <taxon>Bacteria</taxon>
        <taxon>Pseudomonadati</taxon>
        <taxon>Pseudomonadota</taxon>
        <taxon>Alphaproteobacteria</taxon>
        <taxon>Rhodobacterales</taxon>
        <taxon>Rhodobacter group</taxon>
        <taxon>Rhodobacter</taxon>
    </lineage>
</organism>
<gene>
    <name evidence="2" type="ORF">ACFSM0_04610</name>
</gene>
<sequence>MISVLGYARLISNNSETNNMTNPFKSTEVARFIADRVEALAHRKTQNEIAAEAGFPNANFISILKSGKSKLPLDRVPSLAKALEVDPAYLMRISLEQSVGVTAAKAITEIFGSPVTASERAWLDELRDASGNSDPRITARGRTTLRGIFGK</sequence>
<keyword evidence="3" id="KW-1185">Reference proteome</keyword>
<protein>
    <submittedName>
        <fullName evidence="2">Helix-turn-helix domain-containing protein</fullName>
    </submittedName>
</protein>
<evidence type="ECO:0000259" key="1">
    <source>
        <dbReference type="PROSITE" id="PS50943"/>
    </source>
</evidence>
<name>A0ABW5A783_9RHOB</name>
<dbReference type="SUPFAM" id="SSF47413">
    <property type="entry name" value="lambda repressor-like DNA-binding domains"/>
    <property type="match status" value="1"/>
</dbReference>
<dbReference type="PROSITE" id="PS50943">
    <property type="entry name" value="HTH_CROC1"/>
    <property type="match status" value="1"/>
</dbReference>
<comment type="caution">
    <text evidence="2">The sequence shown here is derived from an EMBL/GenBank/DDBJ whole genome shotgun (WGS) entry which is preliminary data.</text>
</comment>